<dbReference type="RefSeq" id="WP_304599512.1">
    <property type="nucleotide sequence ID" value="NZ_JAUQYP010000001.1"/>
</dbReference>
<organism evidence="3 4">
    <name type="scientific">Actinotalea lenta</name>
    <dbReference type="NCBI Taxonomy" id="3064654"/>
    <lineage>
        <taxon>Bacteria</taxon>
        <taxon>Bacillati</taxon>
        <taxon>Actinomycetota</taxon>
        <taxon>Actinomycetes</taxon>
        <taxon>Micrococcales</taxon>
        <taxon>Cellulomonadaceae</taxon>
        <taxon>Actinotalea</taxon>
    </lineage>
</organism>
<feature type="compositionally biased region" description="Acidic residues" evidence="1">
    <location>
        <begin position="90"/>
        <end position="111"/>
    </location>
</feature>
<accession>A0ABT9D515</accession>
<gene>
    <name evidence="3" type="ORF">Q6348_01205</name>
</gene>
<proteinExistence type="predicted"/>
<feature type="transmembrane region" description="Helical" evidence="2">
    <location>
        <begin position="17"/>
        <end position="37"/>
    </location>
</feature>
<evidence type="ECO:0000313" key="3">
    <source>
        <dbReference type="EMBL" id="MDO8105811.1"/>
    </source>
</evidence>
<evidence type="ECO:0000256" key="1">
    <source>
        <dbReference type="SAM" id="MobiDB-lite"/>
    </source>
</evidence>
<feature type="transmembrane region" description="Helical" evidence="2">
    <location>
        <begin position="43"/>
        <end position="61"/>
    </location>
</feature>
<dbReference type="InterPro" id="IPR025323">
    <property type="entry name" value="DUF4229"/>
</dbReference>
<keyword evidence="2" id="KW-0472">Membrane</keyword>
<protein>
    <submittedName>
        <fullName evidence="3">DUF4229 domain-containing protein</fullName>
    </submittedName>
</protein>
<dbReference type="Pfam" id="PF14012">
    <property type="entry name" value="DUF4229"/>
    <property type="match status" value="1"/>
</dbReference>
<reference evidence="3 4" key="1">
    <citation type="submission" date="2023-07" db="EMBL/GenBank/DDBJ databases">
        <title>Description of novel actinomycetes strains, isolated from tidal flat sediment.</title>
        <authorList>
            <person name="Lu C."/>
        </authorList>
    </citation>
    <scope>NUCLEOTIDE SEQUENCE [LARGE SCALE GENOMIC DNA]</scope>
    <source>
        <strain evidence="3 4">SYSU T00b441</strain>
    </source>
</reference>
<keyword evidence="4" id="KW-1185">Reference proteome</keyword>
<dbReference type="EMBL" id="JAUQYP010000001">
    <property type="protein sequence ID" value="MDO8105811.1"/>
    <property type="molecule type" value="Genomic_DNA"/>
</dbReference>
<dbReference type="Proteomes" id="UP001232536">
    <property type="component" value="Unassembled WGS sequence"/>
</dbReference>
<comment type="caution">
    <text evidence="3">The sequence shown here is derived from an EMBL/GenBank/DDBJ whole genome shotgun (WGS) entry which is preliminary data.</text>
</comment>
<sequence>MRPTAAARIAYRGPVPLVVYSAQRLGLFVVALLVLFWLHLGGWLLVLLAALLAWALSYVLLGRSRDRAALWLSDRVEARRAGPRVVDPDAAAEDAEVEDAEVEDAADEDERGESGHAE</sequence>
<feature type="region of interest" description="Disordered" evidence="1">
    <location>
        <begin position="81"/>
        <end position="118"/>
    </location>
</feature>
<keyword evidence="2" id="KW-1133">Transmembrane helix</keyword>
<evidence type="ECO:0000256" key="2">
    <source>
        <dbReference type="SAM" id="Phobius"/>
    </source>
</evidence>
<evidence type="ECO:0000313" key="4">
    <source>
        <dbReference type="Proteomes" id="UP001232536"/>
    </source>
</evidence>
<keyword evidence="2" id="KW-0812">Transmembrane</keyword>
<name>A0ABT9D515_9CELL</name>